<dbReference type="SUPFAM" id="SSF53474">
    <property type="entry name" value="alpha/beta-Hydrolases"/>
    <property type="match status" value="1"/>
</dbReference>
<dbReference type="PIRSF" id="PIRSF000443">
    <property type="entry name" value="Homoser_Ac_trans"/>
    <property type="match status" value="1"/>
</dbReference>
<dbReference type="PANTHER" id="PTHR32268">
    <property type="entry name" value="HOMOSERINE O-ACETYLTRANSFERASE"/>
    <property type="match status" value="1"/>
</dbReference>
<dbReference type="GO" id="GO:0004414">
    <property type="term" value="F:homoserine O-acetyltransferase activity"/>
    <property type="evidence" value="ECO:0007669"/>
    <property type="project" value="UniProtKB-EC"/>
</dbReference>
<keyword evidence="2 4" id="KW-0012">Acyltransferase</keyword>
<feature type="active site" evidence="2">
    <location>
        <position position="290"/>
    </location>
</feature>
<evidence type="ECO:0000256" key="2">
    <source>
        <dbReference type="HAMAP-Rule" id="MF_00296"/>
    </source>
</evidence>
<dbReference type="Gene3D" id="3.40.50.1820">
    <property type="entry name" value="alpha/beta hydrolase"/>
    <property type="match status" value="1"/>
</dbReference>
<feature type="binding site" evidence="2">
    <location>
        <position position="320"/>
    </location>
    <ligand>
        <name>substrate</name>
    </ligand>
</feature>
<dbReference type="RefSeq" id="WP_346761065.1">
    <property type="nucleotide sequence ID" value="NZ_JAUJEB010000007.1"/>
</dbReference>
<comment type="pathway">
    <text evidence="2">Amino-acid biosynthesis; L-methionine biosynthesis via de novo pathway; O-acetyl-L-homoserine from L-homoserine: step 1/1.</text>
</comment>
<keyword evidence="2" id="KW-0486">Methionine biosynthesis</keyword>
<evidence type="ECO:0000313" key="4">
    <source>
        <dbReference type="EMBL" id="MDN5215727.1"/>
    </source>
</evidence>
<dbReference type="Pfam" id="PF00561">
    <property type="entry name" value="Abhydrolase_1"/>
    <property type="match status" value="1"/>
</dbReference>
<comment type="function">
    <text evidence="2">Transfers an acetyl group from acetyl-CoA to L-homoserine, forming acetyl-L-homoserine.</text>
</comment>
<gene>
    <name evidence="4" type="primary">metX</name>
    <name evidence="2" type="synonym">metXA</name>
    <name evidence="4" type="ORF">QQ020_26855</name>
</gene>
<protein>
    <recommendedName>
        <fullName evidence="2">Homoserine O-acetyltransferase</fullName>
        <shortName evidence="2">HAT</shortName>
        <ecNumber evidence="2">2.3.1.31</ecNumber>
    </recommendedName>
    <alternativeName>
        <fullName evidence="2">Homoserine transacetylase</fullName>
        <shortName evidence="2">HTA</shortName>
    </alternativeName>
</protein>
<feature type="binding site" evidence="2">
    <location>
        <position position="202"/>
    </location>
    <ligand>
        <name>substrate</name>
    </ligand>
</feature>
<dbReference type="PANTHER" id="PTHR32268:SF11">
    <property type="entry name" value="HOMOSERINE O-ACETYLTRANSFERASE"/>
    <property type="match status" value="1"/>
</dbReference>
<evidence type="ECO:0000256" key="1">
    <source>
        <dbReference type="ARBA" id="ARBA00022679"/>
    </source>
</evidence>
<keyword evidence="2" id="KW-0028">Amino-acid biosynthesis</keyword>
<evidence type="ECO:0000313" key="5">
    <source>
        <dbReference type="Proteomes" id="UP001172083"/>
    </source>
</evidence>
<feature type="active site" description="Nucleophile" evidence="2">
    <location>
        <position position="136"/>
    </location>
</feature>
<organism evidence="4 5">
    <name type="scientific">Agaribacillus aureus</name>
    <dbReference type="NCBI Taxonomy" id="3051825"/>
    <lineage>
        <taxon>Bacteria</taxon>
        <taxon>Pseudomonadati</taxon>
        <taxon>Bacteroidota</taxon>
        <taxon>Cytophagia</taxon>
        <taxon>Cytophagales</taxon>
        <taxon>Splendidivirgaceae</taxon>
        <taxon>Agaribacillus</taxon>
    </lineage>
</organism>
<keyword evidence="1 2" id="KW-0808">Transferase</keyword>
<dbReference type="InterPro" id="IPR029058">
    <property type="entry name" value="AB_hydrolase_fold"/>
</dbReference>
<dbReference type="NCBIfam" id="TIGR01392">
    <property type="entry name" value="homoserO_Ac_trn"/>
    <property type="match status" value="1"/>
</dbReference>
<dbReference type="Proteomes" id="UP001172083">
    <property type="component" value="Unassembled WGS sequence"/>
</dbReference>
<proteinExistence type="inferred from homology"/>
<dbReference type="HAMAP" id="MF_00296">
    <property type="entry name" value="MetX_acyltransf"/>
    <property type="match status" value="1"/>
</dbReference>
<keyword evidence="2" id="KW-0963">Cytoplasm</keyword>
<sequence length="348" mass="39320">MLKHHIFEYKEDFKLESGECLPGFNLNFTTYGTLNDRRDNVIWVCHALTANSDFTEWWPGLFGKGRLYDPSRYFVICANMLGGCYGSTGPLSINPKTGMPFFHDFPNLTNRDIVNAFDLLRQDLDIENVHTLVGGSLGGQHALEWVIKKPEIFNNLVVIASNAKHSPWGIAFNESQRQAIAMDLTWKLNTEKAGMNGMKVARSIALLSYRHYATYLATQEEENDDVKDNFKASSYQVYQGDKLAKRFNAFSYWTLSKAMDSHNLGRGRGGILKALQSIKAKALFVSITTDQLFPVSEQKFLADHVNDATFEIIDSSYGHDGFLIEAKQLTSAIANFYKENKLNPEIAR</sequence>
<feature type="domain" description="AB hydrolase-1" evidence="3">
    <location>
        <begin position="41"/>
        <end position="324"/>
    </location>
</feature>
<feature type="active site" evidence="2">
    <location>
        <position position="319"/>
    </location>
</feature>
<keyword evidence="5" id="KW-1185">Reference proteome</keyword>
<comment type="subunit">
    <text evidence="2">Homodimer.</text>
</comment>
<accession>A0ABT8LD75</accession>
<dbReference type="EC" id="2.3.1.31" evidence="2"/>
<reference evidence="4" key="1">
    <citation type="submission" date="2023-06" db="EMBL/GenBank/DDBJ databases">
        <title>Genomic of Agaribacillus aureum.</title>
        <authorList>
            <person name="Wang G."/>
        </authorList>
    </citation>
    <scope>NUCLEOTIDE SEQUENCE</scope>
    <source>
        <strain evidence="4">BMA12</strain>
    </source>
</reference>
<comment type="subcellular location">
    <subcellularLocation>
        <location evidence="2">Cytoplasm</location>
    </subcellularLocation>
</comment>
<dbReference type="EMBL" id="JAUJEB010000007">
    <property type="protein sequence ID" value="MDN5215727.1"/>
    <property type="molecule type" value="Genomic_DNA"/>
</dbReference>
<comment type="catalytic activity">
    <reaction evidence="2">
        <text>L-homoserine + acetyl-CoA = O-acetyl-L-homoserine + CoA</text>
        <dbReference type="Rhea" id="RHEA:13701"/>
        <dbReference type="ChEBI" id="CHEBI:57287"/>
        <dbReference type="ChEBI" id="CHEBI:57288"/>
        <dbReference type="ChEBI" id="CHEBI:57476"/>
        <dbReference type="ChEBI" id="CHEBI:57716"/>
        <dbReference type="EC" id="2.3.1.31"/>
    </reaction>
</comment>
<dbReference type="InterPro" id="IPR000073">
    <property type="entry name" value="AB_hydrolase_1"/>
</dbReference>
<comment type="caution">
    <text evidence="4">The sequence shown here is derived from an EMBL/GenBank/DDBJ whole genome shotgun (WGS) entry which is preliminary data.</text>
</comment>
<comment type="similarity">
    <text evidence="2">Belongs to the AB hydrolase superfamily. MetX family.</text>
</comment>
<dbReference type="InterPro" id="IPR008220">
    <property type="entry name" value="HAT_MetX-like"/>
</dbReference>
<comment type="caution">
    <text evidence="2">Lacks conserved residue(s) required for the propagation of feature annotation.</text>
</comment>
<evidence type="ECO:0000259" key="3">
    <source>
        <dbReference type="Pfam" id="PF00561"/>
    </source>
</evidence>
<name>A0ABT8LD75_9BACT</name>